<comment type="caution">
    <text evidence="2">The sequence shown here is derived from an EMBL/GenBank/DDBJ whole genome shotgun (WGS) entry which is preliminary data.</text>
</comment>
<dbReference type="OMA" id="QIMHIEA"/>
<dbReference type="Proteomes" id="UP000688137">
    <property type="component" value="Unassembled WGS sequence"/>
</dbReference>
<feature type="coiled-coil region" evidence="1">
    <location>
        <begin position="121"/>
        <end position="148"/>
    </location>
</feature>
<sequence>MNRLLITELGDTMRTEMKRDMTKTIKSNRTILKTQFPEIKNNFGSSALFMEIDKTQNPLYQKSLSDQALLNLSKVANLSLFGPKNRQSLENHLREDLLIKKQKDYLNICLDKQVEKILDDKNLMSKRKRQLLNELKRLEAKEKQKQFHHYSTEQSQFSSIIEDTDRENKLMSIVNAEGKLLQLKRRYEKKQQEEQKMKEQVKMNYCKFKDNQIMHIEALQIMDHEKMENDVKDIFMNKDLSETRFIERLNEKHLKEKVQIWKQHHFPQQHRKWLSK</sequence>
<proteinExistence type="predicted"/>
<feature type="coiled-coil region" evidence="1">
    <location>
        <begin position="173"/>
        <end position="204"/>
    </location>
</feature>
<accession>A0A8S1L4A4</accession>
<keyword evidence="3" id="KW-1185">Reference proteome</keyword>
<name>A0A8S1L4A4_PARPR</name>
<dbReference type="EMBL" id="CAJJDM010000032">
    <property type="protein sequence ID" value="CAD8062307.1"/>
    <property type="molecule type" value="Genomic_DNA"/>
</dbReference>
<organism evidence="2 3">
    <name type="scientific">Paramecium primaurelia</name>
    <dbReference type="NCBI Taxonomy" id="5886"/>
    <lineage>
        <taxon>Eukaryota</taxon>
        <taxon>Sar</taxon>
        <taxon>Alveolata</taxon>
        <taxon>Ciliophora</taxon>
        <taxon>Intramacronucleata</taxon>
        <taxon>Oligohymenophorea</taxon>
        <taxon>Peniculida</taxon>
        <taxon>Parameciidae</taxon>
        <taxon>Paramecium</taxon>
    </lineage>
</organism>
<protein>
    <submittedName>
        <fullName evidence="2">Uncharacterized protein</fullName>
    </submittedName>
</protein>
<keyword evidence="1" id="KW-0175">Coiled coil</keyword>
<evidence type="ECO:0000313" key="3">
    <source>
        <dbReference type="Proteomes" id="UP000688137"/>
    </source>
</evidence>
<dbReference type="AlphaFoldDB" id="A0A8S1L4A4"/>
<evidence type="ECO:0000313" key="2">
    <source>
        <dbReference type="EMBL" id="CAD8062307.1"/>
    </source>
</evidence>
<evidence type="ECO:0000256" key="1">
    <source>
        <dbReference type="SAM" id="Coils"/>
    </source>
</evidence>
<reference evidence="2" key="1">
    <citation type="submission" date="2021-01" db="EMBL/GenBank/DDBJ databases">
        <authorList>
            <consortium name="Genoscope - CEA"/>
            <person name="William W."/>
        </authorList>
    </citation>
    <scope>NUCLEOTIDE SEQUENCE</scope>
</reference>
<gene>
    <name evidence="2" type="ORF">PPRIM_AZ9-3.1.T0330071</name>
</gene>